<evidence type="ECO:0000256" key="8">
    <source>
        <dbReference type="SAM" id="Coils"/>
    </source>
</evidence>
<comment type="subcellular location">
    <subcellularLocation>
        <location evidence="1">Nucleus</location>
    </subcellularLocation>
</comment>
<dbReference type="GO" id="GO:0006397">
    <property type="term" value="P:mRNA processing"/>
    <property type="evidence" value="ECO:0007669"/>
    <property type="project" value="UniProtKB-KW"/>
</dbReference>
<dbReference type="OrthoDB" id="330772at2759"/>
<dbReference type="EMBL" id="GAKP01020908">
    <property type="protein sequence ID" value="JAC38044.1"/>
    <property type="molecule type" value="Transcribed_RNA"/>
</dbReference>
<evidence type="ECO:0000313" key="10">
    <source>
        <dbReference type="EMBL" id="JAC38044.1"/>
    </source>
</evidence>
<dbReference type="PANTHER" id="PTHR12707">
    <property type="entry name" value="PINN"/>
    <property type="match status" value="1"/>
</dbReference>
<dbReference type="AlphaFoldDB" id="A0A034V6A2"/>
<evidence type="ECO:0000256" key="5">
    <source>
        <dbReference type="ARBA" id="ARBA00023163"/>
    </source>
</evidence>
<keyword evidence="3" id="KW-0507">mRNA processing</keyword>
<organism evidence="10">
    <name type="scientific">Bactrocera dorsalis</name>
    <name type="common">Oriental fruit fly</name>
    <name type="synonym">Dacus dorsalis</name>
    <dbReference type="NCBI Taxonomy" id="27457"/>
    <lineage>
        <taxon>Eukaryota</taxon>
        <taxon>Metazoa</taxon>
        <taxon>Ecdysozoa</taxon>
        <taxon>Arthropoda</taxon>
        <taxon>Hexapoda</taxon>
        <taxon>Insecta</taxon>
        <taxon>Pterygota</taxon>
        <taxon>Neoptera</taxon>
        <taxon>Endopterygota</taxon>
        <taxon>Diptera</taxon>
        <taxon>Brachycera</taxon>
        <taxon>Muscomorpha</taxon>
        <taxon>Tephritoidea</taxon>
        <taxon>Tephritidae</taxon>
        <taxon>Bactrocera</taxon>
        <taxon>Bactrocera</taxon>
    </lineage>
</organism>
<keyword evidence="7" id="KW-0539">Nucleus</keyword>
<feature type="coiled-coil region" evidence="8">
    <location>
        <begin position="136"/>
        <end position="178"/>
    </location>
</feature>
<evidence type="ECO:0000256" key="1">
    <source>
        <dbReference type="ARBA" id="ARBA00004123"/>
    </source>
</evidence>
<evidence type="ECO:0000256" key="7">
    <source>
        <dbReference type="ARBA" id="ARBA00023242"/>
    </source>
</evidence>
<dbReference type="GO" id="GO:0071013">
    <property type="term" value="C:catalytic step 2 spliceosome"/>
    <property type="evidence" value="ECO:0007669"/>
    <property type="project" value="TreeGrafter"/>
</dbReference>
<comment type="similarity">
    <text evidence="2">Belongs to the pinin family.</text>
</comment>
<dbReference type="InterPro" id="IPR006786">
    <property type="entry name" value="Pinin_SDK_MemA"/>
</dbReference>
<evidence type="ECO:0000256" key="6">
    <source>
        <dbReference type="ARBA" id="ARBA00023187"/>
    </source>
</evidence>
<dbReference type="Pfam" id="PF04696">
    <property type="entry name" value="Pinin_SDK_memA"/>
    <property type="match status" value="1"/>
</dbReference>
<evidence type="ECO:0000256" key="3">
    <source>
        <dbReference type="ARBA" id="ARBA00022664"/>
    </source>
</evidence>
<keyword evidence="8" id="KW-0175">Coiled coil</keyword>
<keyword evidence="4" id="KW-0805">Transcription regulation</keyword>
<evidence type="ECO:0000256" key="2">
    <source>
        <dbReference type="ARBA" id="ARBA00010386"/>
    </source>
</evidence>
<keyword evidence="5" id="KW-0804">Transcription</keyword>
<keyword evidence="6" id="KW-0508">mRNA splicing</keyword>
<accession>A0A034V6A2</accession>
<feature type="domain" description="Pinin/SDK/MemA protein" evidence="9">
    <location>
        <begin position="110"/>
        <end position="233"/>
    </location>
</feature>
<reference evidence="10" key="1">
    <citation type="journal article" date="2014" name="BMC Genomics">
        <title>Characterizing the developmental transcriptome of the oriental fruit fly, Bactrocera dorsalis (Diptera: Tephritidae) through comparative genomic analysis with Drosophila melanogaster utilizing modENCODE datasets.</title>
        <authorList>
            <person name="Geib S.M."/>
            <person name="Calla B."/>
            <person name="Hall B."/>
            <person name="Hou S."/>
            <person name="Manoukis N.C."/>
        </authorList>
    </citation>
    <scope>NUCLEOTIDE SEQUENCE</scope>
    <source>
        <strain evidence="10">Punador</strain>
    </source>
</reference>
<proteinExistence type="inferred from homology"/>
<sequence length="319" mass="37098">MESDIANCCAVLQKELQDAKGRLDVLNDNIRKIVGRPRDLGKEKIIDSSKDEGCQKYGSEKKNRRTSDCKSVFNRLSVSSDDLRPRLSSRVIKELPTRQEVLKAQGSDSESRARNRRMFGCLLGTLHKFCQEESRLKLKEDKKAQVEKKLEQQQLLEREALRKERDFLLIKRQKKQANITTLELKINRLKDFTAYEKTLNNFKSCIKTKTEPCIYYRPYKYCKKTELLLNSSRELLQTEIRKRKILLDNELKEFDLLNGSNERIVKGTAFTQNTTKLNKPFGIQGKLFGTMHIEANLFQLNRLKIVLAANISNLLCFCR</sequence>
<name>A0A034V6A2_BACDO</name>
<protein>
    <submittedName>
        <fullName evidence="10">Pinin</fullName>
    </submittedName>
</protein>
<evidence type="ECO:0000259" key="9">
    <source>
        <dbReference type="Pfam" id="PF04696"/>
    </source>
</evidence>
<dbReference type="InterPro" id="IPR039853">
    <property type="entry name" value="Pinin"/>
</dbReference>
<evidence type="ECO:0000256" key="4">
    <source>
        <dbReference type="ARBA" id="ARBA00023015"/>
    </source>
</evidence>
<dbReference type="PANTHER" id="PTHR12707:SF0">
    <property type="entry name" value="PININ"/>
    <property type="match status" value="1"/>
</dbReference>
<gene>
    <name evidence="10" type="primary">PININ</name>
</gene>
<dbReference type="GO" id="GO:0008380">
    <property type="term" value="P:RNA splicing"/>
    <property type="evidence" value="ECO:0007669"/>
    <property type="project" value="UniProtKB-KW"/>
</dbReference>